<feature type="compositionally biased region" description="Basic and acidic residues" evidence="1">
    <location>
        <begin position="502"/>
        <end position="514"/>
    </location>
</feature>
<sequence>MADSDTNPSQSRDLNAAAISTHFDYQRFRQQQEQTGPLAKPLSATTTKGLEAFKKRWEKFATYFTTFFKWLVDQSRASREHAPQAPTLRQYFRNLLMWRERVGGNELPPKIRAGVNSYIDYDLSGKRPTTRRKKNVMSNVDFLKILAFHYAEDPARYSNERQRVQFAMLLLIHATSAARPCSTTNTNTSTARSLTVGTSTGHADGPNVTVGARLTKQSQADQMLAGKEQRIFDDDVARAIRYKDIDLLLVRNTDPATSAVIPTKFAMRVRLRHWKGELHKPQPKELVWHQCSLLLACPVTHLLALALDDGALRSRALNDPSRLVALQLPPDRNQITISWRKGCLETPLLRECDSNGNTSAVSPLTTTQSRYWLKRLGGNIGLLSSLTFYDIRRGVSNAIDGHAPAAVRNQILGHANGLTFDNHYLNPTIRLDVQNTFLRRRTEDAIMHTLTHMDIVVDCDVPRNLPRKIAAAIESLPDMRKLLAERQQLSQSDEGDDGDTSDGARHRECQKRDLARRIRSSRAYHRTRALTVLRQQYLEHKDDAVIEMQLSGKTVPVVDAQHDETASRLVLPERALIATLLASTPTDTTSAQHLQDMLQAVQAMVALCRRKEGRGSRGHRVQDHTLSSSPPPTPNIQETRVPFRCKALQCLFCFSDATLLDFDRHRSWSSRQRLWDHVDKHLGVFDNRCPHPACDDLFFDHIAHFKNHALVAHESRLRPM</sequence>
<keyword evidence="3" id="KW-1185">Reference proteome</keyword>
<evidence type="ECO:0000313" key="3">
    <source>
        <dbReference type="Proteomes" id="UP001175353"/>
    </source>
</evidence>
<dbReference type="AlphaFoldDB" id="A0AAN6JXP6"/>
<reference evidence="2" key="1">
    <citation type="submission" date="2023-06" db="EMBL/GenBank/DDBJ databases">
        <title>Black Yeasts Isolated from many extreme environments.</title>
        <authorList>
            <person name="Coleine C."/>
            <person name="Stajich J.E."/>
            <person name="Selbmann L."/>
        </authorList>
    </citation>
    <scope>NUCLEOTIDE SEQUENCE</scope>
    <source>
        <strain evidence="2">CCFEE 5200</strain>
    </source>
</reference>
<feature type="region of interest" description="Disordered" evidence="1">
    <location>
        <begin position="613"/>
        <end position="636"/>
    </location>
</feature>
<feature type="compositionally biased region" description="Polar residues" evidence="1">
    <location>
        <begin position="191"/>
        <end position="201"/>
    </location>
</feature>
<name>A0AAN6JXP6_9PEZI</name>
<dbReference type="PANTHER" id="PTHR37535:SF3">
    <property type="entry name" value="FLUG DOMAIN-CONTAINING PROTEIN"/>
    <property type="match status" value="1"/>
</dbReference>
<evidence type="ECO:0000313" key="2">
    <source>
        <dbReference type="EMBL" id="KAK0953927.1"/>
    </source>
</evidence>
<feature type="region of interest" description="Disordered" evidence="1">
    <location>
        <begin position="486"/>
        <end position="514"/>
    </location>
</feature>
<evidence type="ECO:0008006" key="4">
    <source>
        <dbReference type="Google" id="ProtNLM"/>
    </source>
</evidence>
<protein>
    <recommendedName>
        <fullName evidence="4">C2H2-type domain-containing protein</fullName>
    </recommendedName>
</protein>
<dbReference type="Pfam" id="PF11917">
    <property type="entry name" value="DUF3435"/>
    <property type="match status" value="1"/>
</dbReference>
<accession>A0AAN6JXP6</accession>
<proteinExistence type="predicted"/>
<comment type="caution">
    <text evidence="2">The sequence shown here is derived from an EMBL/GenBank/DDBJ whole genome shotgun (WGS) entry which is preliminary data.</text>
</comment>
<organism evidence="2 3">
    <name type="scientific">Friedmanniomyces endolithicus</name>
    <dbReference type="NCBI Taxonomy" id="329885"/>
    <lineage>
        <taxon>Eukaryota</taxon>
        <taxon>Fungi</taxon>
        <taxon>Dikarya</taxon>
        <taxon>Ascomycota</taxon>
        <taxon>Pezizomycotina</taxon>
        <taxon>Dothideomycetes</taxon>
        <taxon>Dothideomycetidae</taxon>
        <taxon>Mycosphaerellales</taxon>
        <taxon>Teratosphaeriaceae</taxon>
        <taxon>Friedmanniomyces</taxon>
    </lineage>
</organism>
<gene>
    <name evidence="2" type="ORF">LTR91_023571</name>
</gene>
<feature type="region of interest" description="Disordered" evidence="1">
    <location>
        <begin position="180"/>
        <end position="207"/>
    </location>
</feature>
<dbReference type="PANTHER" id="PTHR37535">
    <property type="entry name" value="FLUG DOMAIN PROTEIN"/>
    <property type="match status" value="1"/>
</dbReference>
<feature type="compositionally biased region" description="Basic and acidic residues" evidence="1">
    <location>
        <begin position="613"/>
        <end position="623"/>
    </location>
</feature>
<evidence type="ECO:0000256" key="1">
    <source>
        <dbReference type="SAM" id="MobiDB-lite"/>
    </source>
</evidence>
<dbReference type="EMBL" id="JAUJLE010000527">
    <property type="protein sequence ID" value="KAK0953927.1"/>
    <property type="molecule type" value="Genomic_DNA"/>
</dbReference>
<dbReference type="Proteomes" id="UP001175353">
    <property type="component" value="Unassembled WGS sequence"/>
</dbReference>
<dbReference type="InterPro" id="IPR021842">
    <property type="entry name" value="DUF3435"/>
</dbReference>